<comment type="function">
    <text evidence="10">Acts as one of several non-catalytic accessory components of the cytoplasmic dynein 1 complex that are thought to be involved in linking dynein to cargos and to adapter proteins that regulate dynein function. Cytoplasmic dynein 1 acts as a motor for the intracellular retrograde motility of vesicles and organelles along microtubules. May play a role in binding dynein to membranous organelles or chromosomes.</text>
</comment>
<keyword evidence="12" id="KW-1185">Reference proteome</keyword>
<dbReference type="Proteomes" id="UP000614601">
    <property type="component" value="Unassembled WGS sequence"/>
</dbReference>
<keyword evidence="7 10" id="KW-0243">Dynein</keyword>
<dbReference type="GO" id="GO:0007018">
    <property type="term" value="P:microtubule-based movement"/>
    <property type="evidence" value="ECO:0007669"/>
    <property type="project" value="InterPro"/>
</dbReference>
<keyword evidence="3 10" id="KW-0963">Cytoplasm</keyword>
<dbReference type="InterPro" id="IPR008467">
    <property type="entry name" value="Dynein1_light_intermed_chain"/>
</dbReference>
<dbReference type="EMBL" id="CAJFCW020000003">
    <property type="protein sequence ID" value="CAG9108251.1"/>
    <property type="molecule type" value="Genomic_DNA"/>
</dbReference>
<dbReference type="GO" id="GO:0045504">
    <property type="term" value="F:dynein heavy chain binding"/>
    <property type="evidence" value="ECO:0007669"/>
    <property type="project" value="TreeGrafter"/>
</dbReference>
<dbReference type="PANTHER" id="PTHR12688:SF0">
    <property type="entry name" value="DYNEIN LIGHT INTERMEDIATE CHAIN"/>
    <property type="match status" value="1"/>
</dbReference>
<dbReference type="EMBL" id="CAJFDH010000003">
    <property type="protein sequence ID" value="CAD5217673.1"/>
    <property type="molecule type" value="Genomic_DNA"/>
</dbReference>
<evidence type="ECO:0000256" key="3">
    <source>
        <dbReference type="ARBA" id="ARBA00022490"/>
    </source>
</evidence>
<dbReference type="OrthoDB" id="10452197at2759"/>
<dbReference type="GO" id="GO:0005524">
    <property type="term" value="F:ATP binding"/>
    <property type="evidence" value="ECO:0007669"/>
    <property type="project" value="UniProtKB-KW"/>
</dbReference>
<evidence type="ECO:0000256" key="9">
    <source>
        <dbReference type="ARBA" id="ARBA00023212"/>
    </source>
</evidence>
<keyword evidence="2 10" id="KW-0813">Transport</keyword>
<evidence type="ECO:0000256" key="5">
    <source>
        <dbReference type="ARBA" id="ARBA00022741"/>
    </source>
</evidence>
<dbReference type="InterPro" id="IPR022780">
    <property type="entry name" value="Dynein_light_int_chain"/>
</dbReference>
<dbReference type="GO" id="GO:0000226">
    <property type="term" value="P:microtubule cytoskeleton organization"/>
    <property type="evidence" value="ECO:0007669"/>
    <property type="project" value="TreeGrafter"/>
</dbReference>
<sequence length="331" mass="38503">MSSGIWSDILEDERNQKQRQEFGNVIVHGANTAKIAKLLDRLCGHDSADGQIYILNYLSVYTKQESTRIRSTLKFTHISFNFADFLKLSLCPNMKHNANMIVLDCDEPGVTMAQLRRYYLEMAEFYTGIYGEDTVEERRVYKRQTYEHLYNDMTFCTEYCGTDIVVVLLDWDNDVLKFDEHNKLLYQVREFCHVHGAALVSLSLQNESTITSLREYLFHLILDQPLPLHTNLSNISDCFIPIGGDSAQSLRETLEIYSNLDIQFPLPQPPTGRFVDKDKVMWDEEEQQFLLKMQKVLTSEAKELHGEVRKVTRMSVKEEFEKLLEETRTKA</sequence>
<comment type="similarity">
    <text evidence="10">Belongs to the dynein light intermediate chain family.</text>
</comment>
<evidence type="ECO:0000256" key="1">
    <source>
        <dbReference type="ARBA" id="ARBA00004245"/>
    </source>
</evidence>
<keyword evidence="9 10" id="KW-0206">Cytoskeleton</keyword>
<protein>
    <recommendedName>
        <fullName evidence="10">Dynein light intermediate chain</fullName>
    </recommendedName>
</protein>
<reference evidence="11" key="1">
    <citation type="submission" date="2020-09" db="EMBL/GenBank/DDBJ databases">
        <authorList>
            <person name="Kikuchi T."/>
        </authorList>
    </citation>
    <scope>NUCLEOTIDE SEQUENCE</scope>
    <source>
        <strain evidence="11">SH1</strain>
    </source>
</reference>
<keyword evidence="8 10" id="KW-0505">Motor protein</keyword>
<keyword evidence="6 10" id="KW-0067">ATP-binding</keyword>
<proteinExistence type="inferred from homology"/>
<gene>
    <name evidence="11" type="ORF">BOKJ2_LOCUS7205</name>
</gene>
<keyword evidence="4 10" id="KW-0493">Microtubule</keyword>
<accession>A0A811KQV3</accession>
<keyword evidence="5 10" id="KW-0547">Nucleotide-binding</keyword>
<dbReference type="Pfam" id="PF05783">
    <property type="entry name" value="DLIC"/>
    <property type="match status" value="1"/>
</dbReference>
<evidence type="ECO:0000313" key="12">
    <source>
        <dbReference type="Proteomes" id="UP000614601"/>
    </source>
</evidence>
<evidence type="ECO:0000256" key="2">
    <source>
        <dbReference type="ARBA" id="ARBA00022448"/>
    </source>
</evidence>
<comment type="caution">
    <text evidence="11">The sequence shown here is derived from an EMBL/GenBank/DDBJ whole genome shotgun (WGS) entry which is preliminary data.</text>
</comment>
<evidence type="ECO:0000256" key="4">
    <source>
        <dbReference type="ARBA" id="ARBA00022701"/>
    </source>
</evidence>
<evidence type="ECO:0000256" key="6">
    <source>
        <dbReference type="ARBA" id="ARBA00022840"/>
    </source>
</evidence>
<dbReference type="GO" id="GO:0005874">
    <property type="term" value="C:microtubule"/>
    <property type="evidence" value="ECO:0007669"/>
    <property type="project" value="UniProtKB-KW"/>
</dbReference>
<comment type="subunit">
    <text evidence="10">Homodimer. The cytoplasmic dynein 1 complex consists of two catalytic heavy chains (HCs) and a number of non-catalytic subunits presented by intermediate chains (ICs).</text>
</comment>
<evidence type="ECO:0000313" key="11">
    <source>
        <dbReference type="EMBL" id="CAD5217673.1"/>
    </source>
</evidence>
<organism evidence="11 12">
    <name type="scientific">Bursaphelenchus okinawaensis</name>
    <dbReference type="NCBI Taxonomy" id="465554"/>
    <lineage>
        <taxon>Eukaryota</taxon>
        <taxon>Metazoa</taxon>
        <taxon>Ecdysozoa</taxon>
        <taxon>Nematoda</taxon>
        <taxon>Chromadorea</taxon>
        <taxon>Rhabditida</taxon>
        <taxon>Tylenchina</taxon>
        <taxon>Tylenchomorpha</taxon>
        <taxon>Aphelenchoidea</taxon>
        <taxon>Aphelenchoididae</taxon>
        <taxon>Bursaphelenchus</taxon>
    </lineage>
</organism>
<name>A0A811KQV3_9BILA</name>
<dbReference type="GO" id="GO:0005868">
    <property type="term" value="C:cytoplasmic dynein complex"/>
    <property type="evidence" value="ECO:0007669"/>
    <property type="project" value="UniProtKB-UniRule"/>
</dbReference>
<comment type="subcellular location">
    <subcellularLocation>
        <location evidence="1 10">Cytoplasm</location>
        <location evidence="1 10">Cytoskeleton</location>
    </subcellularLocation>
</comment>
<dbReference type="AlphaFoldDB" id="A0A811KQV3"/>
<evidence type="ECO:0000256" key="8">
    <source>
        <dbReference type="ARBA" id="ARBA00023175"/>
    </source>
</evidence>
<evidence type="ECO:0000256" key="7">
    <source>
        <dbReference type="ARBA" id="ARBA00023017"/>
    </source>
</evidence>
<dbReference type="GO" id="GO:0005813">
    <property type="term" value="C:centrosome"/>
    <property type="evidence" value="ECO:0007669"/>
    <property type="project" value="TreeGrafter"/>
</dbReference>
<dbReference type="PANTHER" id="PTHR12688">
    <property type="entry name" value="DYNEIN LIGHT INTERMEDIATE CHAIN"/>
    <property type="match status" value="1"/>
</dbReference>
<dbReference type="Proteomes" id="UP000783686">
    <property type="component" value="Unassembled WGS sequence"/>
</dbReference>
<evidence type="ECO:0000256" key="10">
    <source>
        <dbReference type="RuleBase" id="RU366047"/>
    </source>
</evidence>